<feature type="compositionally biased region" description="Basic residues" evidence="1">
    <location>
        <begin position="68"/>
        <end position="83"/>
    </location>
</feature>
<dbReference type="EMBL" id="CM017327">
    <property type="protein sequence ID" value="KAE8099878.1"/>
    <property type="molecule type" value="Genomic_DNA"/>
</dbReference>
<keyword evidence="3" id="KW-1185">Reference proteome</keyword>
<evidence type="ECO:0000256" key="1">
    <source>
        <dbReference type="SAM" id="MobiDB-lite"/>
    </source>
</evidence>
<organism evidence="2 3">
    <name type="scientific">Carpinus fangiana</name>
    <dbReference type="NCBI Taxonomy" id="176857"/>
    <lineage>
        <taxon>Eukaryota</taxon>
        <taxon>Viridiplantae</taxon>
        <taxon>Streptophyta</taxon>
        <taxon>Embryophyta</taxon>
        <taxon>Tracheophyta</taxon>
        <taxon>Spermatophyta</taxon>
        <taxon>Magnoliopsida</taxon>
        <taxon>eudicotyledons</taxon>
        <taxon>Gunneridae</taxon>
        <taxon>Pentapetalae</taxon>
        <taxon>rosids</taxon>
        <taxon>fabids</taxon>
        <taxon>Fagales</taxon>
        <taxon>Betulaceae</taxon>
        <taxon>Carpinus</taxon>
    </lineage>
</organism>
<accession>A0A5N6RKK8</accession>
<gene>
    <name evidence="2" type="ORF">FH972_017822</name>
</gene>
<protein>
    <submittedName>
        <fullName evidence="2">Uncharacterized protein</fullName>
    </submittedName>
</protein>
<dbReference type="AlphaFoldDB" id="A0A5N6RKK8"/>
<dbReference type="Proteomes" id="UP000327013">
    <property type="component" value="Chromosome 7"/>
</dbReference>
<proteinExistence type="predicted"/>
<sequence length="83" mass="9804">MHTWRTQATADSDLKTTGDFNLIHAQHTNIRRGRKWTVGAVSLSRWRRVEDETQTRKPKPTSPYMKTHIQKSKPTLKKNKKYK</sequence>
<name>A0A5N6RKK8_9ROSI</name>
<evidence type="ECO:0000313" key="2">
    <source>
        <dbReference type="EMBL" id="KAE8099878.1"/>
    </source>
</evidence>
<reference evidence="2 3" key="1">
    <citation type="submission" date="2019-06" db="EMBL/GenBank/DDBJ databases">
        <title>A chromosomal-level reference genome of Carpinus fangiana (Coryloideae, Betulaceae).</title>
        <authorList>
            <person name="Yang X."/>
            <person name="Wang Z."/>
            <person name="Zhang L."/>
            <person name="Hao G."/>
            <person name="Liu J."/>
            <person name="Yang Y."/>
        </authorList>
    </citation>
    <scope>NUCLEOTIDE SEQUENCE [LARGE SCALE GENOMIC DNA]</scope>
    <source>
        <strain evidence="2">Cfa_2016G</strain>
        <tissue evidence="2">Leaf</tissue>
    </source>
</reference>
<feature type="region of interest" description="Disordered" evidence="1">
    <location>
        <begin position="48"/>
        <end position="83"/>
    </location>
</feature>
<evidence type="ECO:0000313" key="3">
    <source>
        <dbReference type="Proteomes" id="UP000327013"/>
    </source>
</evidence>